<keyword evidence="1" id="KW-0808">Transferase</keyword>
<dbReference type="SUPFAM" id="SSF55729">
    <property type="entry name" value="Acyl-CoA N-acyltransferases (Nat)"/>
    <property type="match status" value="1"/>
</dbReference>
<dbReference type="PANTHER" id="PTHR43792">
    <property type="entry name" value="GNAT FAMILY, PUTATIVE (AFU_ORTHOLOGUE AFUA_3G00765)-RELATED-RELATED"/>
    <property type="match status" value="1"/>
</dbReference>
<dbReference type="RefSeq" id="WP_339096362.1">
    <property type="nucleotide sequence ID" value="NZ_CP149782.1"/>
</dbReference>
<accession>A0AAU6Q4C4</accession>
<dbReference type="PANTHER" id="PTHR43792:SF8">
    <property type="entry name" value="[RIBOSOMAL PROTEIN US5]-ALANINE N-ACETYLTRANSFERASE"/>
    <property type="match status" value="1"/>
</dbReference>
<evidence type="ECO:0000313" key="5">
    <source>
        <dbReference type="EMBL" id="WYF45189.1"/>
    </source>
</evidence>
<feature type="domain" description="N-acetyltransferase" evidence="4">
    <location>
        <begin position="5"/>
        <end position="172"/>
    </location>
</feature>
<comment type="similarity">
    <text evidence="3">Belongs to the acetyltransferase family. RimJ subfamily.</text>
</comment>
<protein>
    <submittedName>
        <fullName evidence="5">GNAT family N-acetyltransferase</fullName>
    </submittedName>
</protein>
<dbReference type="InterPro" id="IPR000182">
    <property type="entry name" value="GNAT_dom"/>
</dbReference>
<reference evidence="5" key="1">
    <citation type="submission" date="2024-03" db="EMBL/GenBank/DDBJ databases">
        <title>Deinococcus weizhi sp. nov., isolated from human skin.</title>
        <authorList>
            <person name="Wei Z."/>
            <person name="Tian F."/>
            <person name="Yang C."/>
            <person name="Xin L.T."/>
            <person name="Wen Z.J."/>
            <person name="Lan K.C."/>
            <person name="Yu L."/>
            <person name="Zhe W."/>
            <person name="Dan F.D."/>
            <person name="Jun W."/>
            <person name="Rui Z."/>
            <person name="Yong X.J."/>
            <person name="Ting Y."/>
            <person name="Wei X."/>
            <person name="Xu Z.G."/>
            <person name="Xin Z."/>
            <person name="Dong F.G."/>
            <person name="Ni X.M."/>
            <person name="Zheng M.G."/>
            <person name="Chun Y."/>
            <person name="Qian W.X."/>
        </authorList>
    </citation>
    <scope>NUCLEOTIDE SEQUENCE</scope>
    <source>
        <strain evidence="5">VB142</strain>
    </source>
</reference>
<dbReference type="InterPro" id="IPR016181">
    <property type="entry name" value="Acyl_CoA_acyltransferase"/>
</dbReference>
<keyword evidence="2" id="KW-0012">Acyltransferase</keyword>
<dbReference type="Pfam" id="PF13302">
    <property type="entry name" value="Acetyltransf_3"/>
    <property type="match status" value="1"/>
</dbReference>
<dbReference type="EMBL" id="CP149782">
    <property type="protein sequence ID" value="WYF45189.1"/>
    <property type="molecule type" value="Genomic_DNA"/>
</dbReference>
<gene>
    <name evidence="5" type="ORF">WDJ50_03445</name>
</gene>
<evidence type="ECO:0000259" key="4">
    <source>
        <dbReference type="PROSITE" id="PS51186"/>
    </source>
</evidence>
<dbReference type="GO" id="GO:0005737">
    <property type="term" value="C:cytoplasm"/>
    <property type="evidence" value="ECO:0007669"/>
    <property type="project" value="TreeGrafter"/>
</dbReference>
<dbReference type="GO" id="GO:0008999">
    <property type="term" value="F:protein-N-terminal-alanine acetyltransferase activity"/>
    <property type="evidence" value="ECO:0007669"/>
    <property type="project" value="TreeGrafter"/>
</dbReference>
<dbReference type="PROSITE" id="PS51186">
    <property type="entry name" value="GNAT"/>
    <property type="match status" value="1"/>
</dbReference>
<evidence type="ECO:0000256" key="2">
    <source>
        <dbReference type="ARBA" id="ARBA00023315"/>
    </source>
</evidence>
<proteinExistence type="inferred from homology"/>
<dbReference type="InterPro" id="IPR051531">
    <property type="entry name" value="N-acetyltransferase"/>
</dbReference>
<evidence type="ECO:0000256" key="1">
    <source>
        <dbReference type="ARBA" id="ARBA00022679"/>
    </source>
</evidence>
<dbReference type="Gene3D" id="3.40.630.30">
    <property type="match status" value="1"/>
</dbReference>
<name>A0AAU6Q4C4_9DEIO</name>
<dbReference type="AlphaFoldDB" id="A0AAU6Q4C4"/>
<evidence type="ECO:0000256" key="3">
    <source>
        <dbReference type="ARBA" id="ARBA00038502"/>
    </source>
</evidence>
<organism evidence="5">
    <name type="scientific">Deinococcus sp. VB142</name>
    <dbReference type="NCBI Taxonomy" id="3112952"/>
    <lineage>
        <taxon>Bacteria</taxon>
        <taxon>Thermotogati</taxon>
        <taxon>Deinococcota</taxon>
        <taxon>Deinococci</taxon>
        <taxon>Deinococcales</taxon>
        <taxon>Deinococcaceae</taxon>
        <taxon>Deinococcus</taxon>
    </lineage>
</organism>
<sequence>MTPQLTLHSLRPEDAVDILTFERDNRAFFAHIVGDRGDQFFAEYPRIHAGLLAEMERGESLLYLVHDAQGRLVGRVNFTKLPSGSASLGYRFAEAVGGQGYATTAVAQALTLAAQAGVREVRATVAVENLASRRVLEKVGFSPLAAGQDVAFVQRNGRSIPVQGYGLTLPQPR</sequence>